<evidence type="ECO:0000259" key="6">
    <source>
        <dbReference type="PROSITE" id="PS50865"/>
    </source>
</evidence>
<dbReference type="EMBL" id="WIGM01001499">
    <property type="protein sequence ID" value="KAF6795843.1"/>
    <property type="molecule type" value="Genomic_DNA"/>
</dbReference>
<dbReference type="SUPFAM" id="SSF144232">
    <property type="entry name" value="HIT/MYND zinc finger-like"/>
    <property type="match status" value="1"/>
</dbReference>
<name>A0A8H6MKF4_9PEZI</name>
<gene>
    <name evidence="7" type="ORF">CMUS01_15911</name>
</gene>
<protein>
    <submittedName>
        <fullName evidence="7">MYND finger</fullName>
    </submittedName>
</protein>
<keyword evidence="3" id="KW-0862">Zinc</keyword>
<comment type="caution">
    <text evidence="7">The sequence shown here is derived from an EMBL/GenBank/DDBJ whole genome shotgun (WGS) entry which is preliminary data.</text>
</comment>
<evidence type="ECO:0000256" key="2">
    <source>
        <dbReference type="ARBA" id="ARBA00022771"/>
    </source>
</evidence>
<dbReference type="InterPro" id="IPR002893">
    <property type="entry name" value="Znf_MYND"/>
</dbReference>
<reference evidence="7" key="1">
    <citation type="journal article" date="2020" name="Phytopathology">
        <title>Genome Sequence Resources of Colletotrichum truncatum, C. plurivorum, C. musicola, and C. sojae: Four Species Pathogenic to Soybean (Glycine max).</title>
        <authorList>
            <person name="Rogerio F."/>
            <person name="Boufleur T.R."/>
            <person name="Ciampi-Guillardi M."/>
            <person name="Sukno S.A."/>
            <person name="Thon M.R."/>
            <person name="Massola Junior N.S."/>
            <person name="Baroncelli R."/>
        </authorList>
    </citation>
    <scope>NUCLEOTIDE SEQUENCE</scope>
    <source>
        <strain evidence="7">LFN0074</strain>
    </source>
</reference>
<dbReference type="GO" id="GO:0008270">
    <property type="term" value="F:zinc ion binding"/>
    <property type="evidence" value="ECO:0007669"/>
    <property type="project" value="UniProtKB-KW"/>
</dbReference>
<evidence type="ECO:0000256" key="4">
    <source>
        <dbReference type="PROSITE-ProRule" id="PRU00134"/>
    </source>
</evidence>
<feature type="region of interest" description="Disordered" evidence="5">
    <location>
        <begin position="174"/>
        <end position="201"/>
    </location>
</feature>
<feature type="compositionally biased region" description="Polar residues" evidence="5">
    <location>
        <begin position="176"/>
        <end position="186"/>
    </location>
</feature>
<proteinExistence type="predicted"/>
<evidence type="ECO:0000313" key="7">
    <source>
        <dbReference type="EMBL" id="KAF6795843.1"/>
    </source>
</evidence>
<keyword evidence="1" id="KW-0479">Metal-binding</keyword>
<feature type="region of interest" description="Disordered" evidence="5">
    <location>
        <begin position="48"/>
        <end position="67"/>
    </location>
</feature>
<sequence>MSDLPLTSTCQRCLKDISDQTWCDCAGCHIKYCSSKCANLYWKKHKKSCPRSRKDAPPSDADDPEQPDLKLDIIALIESDPAAARRRIAEAINILNRNGINGDRMMRGHLDWFQVFEGEPEAGQRQMIDMVKTVGPKNMILKIADPPYTTPPQTEATTSIRTTVATKSEDAKEALSGTTPSETSIVPRTKRAESSKGRIVSSTRTPWTIHSNGHMTMSMEEVVEYSDSEQ</sequence>
<keyword evidence="8" id="KW-1185">Reference proteome</keyword>
<dbReference type="Proteomes" id="UP000639643">
    <property type="component" value="Unassembled WGS sequence"/>
</dbReference>
<dbReference type="PROSITE" id="PS50865">
    <property type="entry name" value="ZF_MYND_2"/>
    <property type="match status" value="1"/>
</dbReference>
<accession>A0A8H6MKF4</accession>
<organism evidence="7 8">
    <name type="scientific">Colletotrichum musicola</name>
    <dbReference type="NCBI Taxonomy" id="2175873"/>
    <lineage>
        <taxon>Eukaryota</taxon>
        <taxon>Fungi</taxon>
        <taxon>Dikarya</taxon>
        <taxon>Ascomycota</taxon>
        <taxon>Pezizomycotina</taxon>
        <taxon>Sordariomycetes</taxon>
        <taxon>Hypocreomycetidae</taxon>
        <taxon>Glomerellales</taxon>
        <taxon>Glomerellaceae</taxon>
        <taxon>Colletotrichum</taxon>
        <taxon>Colletotrichum orchidearum species complex</taxon>
    </lineage>
</organism>
<keyword evidence="2 4" id="KW-0863">Zinc-finger</keyword>
<evidence type="ECO:0000256" key="5">
    <source>
        <dbReference type="SAM" id="MobiDB-lite"/>
    </source>
</evidence>
<feature type="domain" description="MYND-type" evidence="6">
    <location>
        <begin position="10"/>
        <end position="49"/>
    </location>
</feature>
<dbReference type="AlphaFoldDB" id="A0A8H6MKF4"/>
<evidence type="ECO:0000313" key="8">
    <source>
        <dbReference type="Proteomes" id="UP000639643"/>
    </source>
</evidence>
<evidence type="ECO:0000256" key="1">
    <source>
        <dbReference type="ARBA" id="ARBA00022723"/>
    </source>
</evidence>
<evidence type="ECO:0000256" key="3">
    <source>
        <dbReference type="ARBA" id="ARBA00022833"/>
    </source>
</evidence>